<evidence type="ECO:0000256" key="2">
    <source>
        <dbReference type="ARBA" id="ARBA00022679"/>
    </source>
</evidence>
<evidence type="ECO:0000313" key="5">
    <source>
        <dbReference type="EMBL" id="ADU27288.1"/>
    </source>
</evidence>
<proteinExistence type="inferred from homology"/>
<dbReference type="PANTHER" id="PTHR12829:SF7">
    <property type="entry name" value="N6-ADENOSINE-METHYLTRANSFERASE CATALYTIC SUBUNIT"/>
    <property type="match status" value="1"/>
</dbReference>
<dbReference type="Proteomes" id="UP000001551">
    <property type="component" value="Chromosome"/>
</dbReference>
<evidence type="ECO:0000256" key="4">
    <source>
        <dbReference type="PROSITE-ProRule" id="PRU00489"/>
    </source>
</evidence>
<dbReference type="PROSITE" id="PS51143">
    <property type="entry name" value="MT_A70"/>
    <property type="match status" value="1"/>
</dbReference>
<dbReference type="REBASE" id="30836">
    <property type="entry name" value="M.EhaORF1762P"/>
</dbReference>
<dbReference type="SUPFAM" id="SSF53335">
    <property type="entry name" value="S-adenosyl-L-methionine-dependent methyltransferases"/>
    <property type="match status" value="1"/>
</dbReference>
<dbReference type="STRING" id="663278.Ethha_1762"/>
<dbReference type="eggNOG" id="COG4725">
    <property type="taxonomic scope" value="Bacteria"/>
</dbReference>
<comment type="similarity">
    <text evidence="4">Belongs to the MT-A70-like family.</text>
</comment>
<evidence type="ECO:0000313" key="6">
    <source>
        <dbReference type="Proteomes" id="UP000001551"/>
    </source>
</evidence>
<dbReference type="KEGG" id="eha:Ethha_1762"/>
<dbReference type="InterPro" id="IPR007757">
    <property type="entry name" value="MT-A70-like"/>
</dbReference>
<keyword evidence="2" id="KW-0808">Transferase</keyword>
<organism evidence="5 6">
    <name type="scientific">Ethanoligenens harbinense (strain DSM 18485 / JCM 12961 / CGMCC 1.5033 / YUAN-3)</name>
    <dbReference type="NCBI Taxonomy" id="663278"/>
    <lineage>
        <taxon>Bacteria</taxon>
        <taxon>Bacillati</taxon>
        <taxon>Bacillota</taxon>
        <taxon>Clostridia</taxon>
        <taxon>Eubacteriales</taxon>
        <taxon>Oscillospiraceae</taxon>
        <taxon>Ethanoligenens</taxon>
    </lineage>
</organism>
<name>E6U9K2_ETHHY</name>
<evidence type="ECO:0000256" key="3">
    <source>
        <dbReference type="ARBA" id="ARBA00022691"/>
    </source>
</evidence>
<dbReference type="PROSITE" id="PS00092">
    <property type="entry name" value="N6_MTASE"/>
    <property type="match status" value="1"/>
</dbReference>
<dbReference type="InterPro" id="IPR002052">
    <property type="entry name" value="DNA_methylase_N6_adenine_CS"/>
</dbReference>
<dbReference type="Pfam" id="PF05063">
    <property type="entry name" value="MT-A70"/>
    <property type="match status" value="1"/>
</dbReference>
<dbReference type="AlphaFoldDB" id="E6U9K2"/>
<reference evidence="5 6" key="1">
    <citation type="submission" date="2010-12" db="EMBL/GenBank/DDBJ databases">
        <title>Complete sequence of Ethanoligenens harbinense YUAN-3.</title>
        <authorList>
            <person name="Lucas S."/>
            <person name="Copeland A."/>
            <person name="Lapidus A."/>
            <person name="Cheng J.-F."/>
            <person name="Bruce D."/>
            <person name="Goodwin L."/>
            <person name="Pitluck S."/>
            <person name="Chertkov O."/>
            <person name="Misra M."/>
            <person name="Detter J.C."/>
            <person name="Han C."/>
            <person name="Tapia R."/>
            <person name="Land M."/>
            <person name="Hauser L."/>
            <person name="Jeffries C."/>
            <person name="Kyrpides N."/>
            <person name="Ivanova N."/>
            <person name="Mikhailova N."/>
            <person name="Wang A."/>
            <person name="Mouttaki H."/>
            <person name="He Z."/>
            <person name="Zhou J."/>
            <person name="Hemme C.L."/>
            <person name="Woyke T."/>
        </authorList>
    </citation>
    <scope>NUCLEOTIDE SEQUENCE [LARGE SCALE GENOMIC DNA]</scope>
    <source>
        <strain evidence="6">DSM 18485 / JCM 12961 / CGMCC 1.5033 / YUAN-3</strain>
    </source>
</reference>
<dbReference type="HOGENOM" id="CLU_018702_2_1_9"/>
<protein>
    <submittedName>
        <fullName evidence="5">MT-A70 family protein</fullName>
    </submittedName>
</protein>
<dbReference type="InterPro" id="IPR029063">
    <property type="entry name" value="SAM-dependent_MTases_sf"/>
</dbReference>
<keyword evidence="1" id="KW-0489">Methyltransferase</keyword>
<dbReference type="EMBL" id="CP002400">
    <property type="protein sequence ID" value="ADU27288.1"/>
    <property type="molecule type" value="Genomic_DNA"/>
</dbReference>
<dbReference type="PANTHER" id="PTHR12829">
    <property type="entry name" value="N6-ADENOSINE-METHYLTRANSFERASE"/>
    <property type="match status" value="1"/>
</dbReference>
<gene>
    <name evidence="5" type="ordered locus">Ethha_1762</name>
</gene>
<dbReference type="GO" id="GO:0008168">
    <property type="term" value="F:methyltransferase activity"/>
    <property type="evidence" value="ECO:0007669"/>
    <property type="project" value="UniProtKB-KW"/>
</dbReference>
<dbReference type="GO" id="GO:0032259">
    <property type="term" value="P:methylation"/>
    <property type="evidence" value="ECO:0007669"/>
    <property type="project" value="UniProtKB-KW"/>
</dbReference>
<evidence type="ECO:0000256" key="1">
    <source>
        <dbReference type="ARBA" id="ARBA00022603"/>
    </source>
</evidence>
<keyword evidence="3" id="KW-0949">S-adenosyl-L-methionine</keyword>
<dbReference type="GO" id="GO:0003676">
    <property type="term" value="F:nucleic acid binding"/>
    <property type="evidence" value="ECO:0007669"/>
    <property type="project" value="InterPro"/>
</dbReference>
<accession>E6U9K2</accession>
<keyword evidence="6" id="KW-1185">Reference proteome</keyword>
<sequence>MKRPRPGRQSRYTALNAELRANLTRSEKGGFITILKEQFSIIYADPPWRYANKGGQGVAENHYSTMSCDEICALPVAELAAKDSALFLWATFPQLPEALRVISAWGFGFKTVAFVWLKQNRKAKTWFYGMGFWTRSNAEVCLLATRGHPKRRDKGIHQFIISPVETHSKKPDEARNRIVRLMGDLPRVELFARQSPPGWDVWGNEVANTVTL</sequence>